<feature type="compositionally biased region" description="Basic and acidic residues" evidence="1">
    <location>
        <begin position="293"/>
        <end position="304"/>
    </location>
</feature>
<keyword evidence="3" id="KW-1185">Reference proteome</keyword>
<dbReference type="InterPro" id="IPR022243">
    <property type="entry name" value="DUF3768"/>
</dbReference>
<feature type="region of interest" description="Disordered" evidence="1">
    <location>
        <begin position="265"/>
        <end position="309"/>
    </location>
</feature>
<dbReference type="Pfam" id="PF12599">
    <property type="entry name" value="DUF3768"/>
    <property type="match status" value="1"/>
</dbReference>
<dbReference type="RefSeq" id="WP_111538117.1">
    <property type="nucleotide sequence ID" value="NZ_QKZL01000015.1"/>
</dbReference>
<reference evidence="2 3" key="1">
    <citation type="submission" date="2018-06" db="EMBL/GenBank/DDBJ databases">
        <title>Genomic Encyclopedia of Archaeal and Bacterial Type Strains, Phase II (KMG-II): from individual species to whole genera.</title>
        <authorList>
            <person name="Goeker M."/>
        </authorList>
    </citation>
    <scope>NUCLEOTIDE SEQUENCE [LARGE SCALE GENOMIC DNA]</scope>
    <source>
        <strain evidence="2 3">DSM 22009</strain>
    </source>
</reference>
<sequence length="449" mass="50323">MDDALQSDDALDPGDLVRVTFDPPYRDDDHAPIREATGTILRVTGLLYLQATSLRSRWQMPTIVDLNGTSRRIERIATAAEQRDRQAAARRGTIVFPDPGRTGAALLRQLDELAELRLAAEAAGDTRRGDELRHQFDDLADRVALAKRKRTYLLHRARIGDFHPWLTRDPRVMRIETVRPLPADFEPEPSSRRDRARRLDEAVRLFGEAERETRRIASSFTAAGYHVRRPHPNAQELLLRITMSPCMRADIRLAPSANGLWSAAPAPAREQAQGTGRRADGSGGSCRRRPQRPRGDARQHLGMKEKRRRLSVLVPRQRRETMTETAEYVADAAKVAEQNDAFRRHVCLGSPYPLETGALTGRLACTAAVAARGLLFVNTCQRAIGFFTDFSADNDPDGFHDFGGVQIAGVNVWFKIDVFDDAEMQYGSEAPDDPARTYRVLTILLPSDW</sequence>
<gene>
    <name evidence="2" type="ORF">LX81_03033</name>
</gene>
<dbReference type="Proteomes" id="UP000248916">
    <property type="component" value="Unassembled WGS sequence"/>
</dbReference>
<dbReference type="OrthoDB" id="7853162at2"/>
<comment type="caution">
    <text evidence="2">The sequence shown here is derived from an EMBL/GenBank/DDBJ whole genome shotgun (WGS) entry which is preliminary data.</text>
</comment>
<name>A0A2W7NBY1_9RHOB</name>
<evidence type="ECO:0000256" key="1">
    <source>
        <dbReference type="SAM" id="MobiDB-lite"/>
    </source>
</evidence>
<dbReference type="EMBL" id="QKZL01000015">
    <property type="protein sequence ID" value="PZX14234.1"/>
    <property type="molecule type" value="Genomic_DNA"/>
</dbReference>
<evidence type="ECO:0000313" key="3">
    <source>
        <dbReference type="Proteomes" id="UP000248916"/>
    </source>
</evidence>
<accession>A0A2W7NBY1</accession>
<evidence type="ECO:0000313" key="2">
    <source>
        <dbReference type="EMBL" id="PZX14234.1"/>
    </source>
</evidence>
<protein>
    <submittedName>
        <fullName evidence="2">Uncharacterized protein DUF3768</fullName>
    </submittedName>
</protein>
<dbReference type="AlphaFoldDB" id="A0A2W7NBY1"/>
<proteinExistence type="predicted"/>
<organism evidence="2 3">
    <name type="scientific">Palleronia aestuarii</name>
    <dbReference type="NCBI Taxonomy" id="568105"/>
    <lineage>
        <taxon>Bacteria</taxon>
        <taxon>Pseudomonadati</taxon>
        <taxon>Pseudomonadota</taxon>
        <taxon>Alphaproteobacteria</taxon>
        <taxon>Rhodobacterales</taxon>
        <taxon>Roseobacteraceae</taxon>
        <taxon>Palleronia</taxon>
    </lineage>
</organism>